<evidence type="ECO:0008006" key="4">
    <source>
        <dbReference type="Google" id="ProtNLM"/>
    </source>
</evidence>
<feature type="region of interest" description="Disordered" evidence="1">
    <location>
        <begin position="288"/>
        <end position="329"/>
    </location>
</feature>
<comment type="caution">
    <text evidence="2">The sequence shown here is derived from an EMBL/GenBank/DDBJ whole genome shotgun (WGS) entry which is preliminary data.</text>
</comment>
<sequence length="329" mass="38297">MDQPATVQCDGFDNLYSRDDEQTNDLPNEDESGVLFYVNKDGFPIKKKTWERMWHHVEKIHPKGSQMVQGIRQCQHLEKVPYVAAPVFTAVMSVEEKLGLIQSYLQQLQYNHTGTQFFEIKKLRPLSGLMDTAREMIKESLPIKCLEAVIVGLYLTCGFHEVQRFTISFKTQFNGRYYRHVVLGVHHNGRFGTLGLSRREDLMFKPLKFKSLWDLLNDFTMSYNNYHHTVKKIKLSLPVVHDIHSCERIQWKYLTLSPPKTCQLDMKKLLDKFTREIRVAFHLYQMSSPRKADNQSGLTPEKTRGPAQLSPQKDENKQSSPSKGYQLRV</sequence>
<gene>
    <name evidence="2" type="ORF">PLOB_00047601</name>
</gene>
<accession>A0ABN8PUC9</accession>
<organism evidence="2 3">
    <name type="scientific">Porites lobata</name>
    <dbReference type="NCBI Taxonomy" id="104759"/>
    <lineage>
        <taxon>Eukaryota</taxon>
        <taxon>Metazoa</taxon>
        <taxon>Cnidaria</taxon>
        <taxon>Anthozoa</taxon>
        <taxon>Hexacorallia</taxon>
        <taxon>Scleractinia</taxon>
        <taxon>Fungiina</taxon>
        <taxon>Poritidae</taxon>
        <taxon>Porites</taxon>
    </lineage>
</organism>
<dbReference type="InterPro" id="IPR028131">
    <property type="entry name" value="VASH1"/>
</dbReference>
<name>A0ABN8PUC9_9CNID</name>
<dbReference type="PANTHER" id="PTHR15750">
    <property type="entry name" value="VASOHIBIN-1-LIKE ISOFORM X2"/>
    <property type="match status" value="1"/>
</dbReference>
<evidence type="ECO:0000313" key="3">
    <source>
        <dbReference type="Proteomes" id="UP001159405"/>
    </source>
</evidence>
<dbReference type="Pfam" id="PF14822">
    <property type="entry name" value="Vasohibin"/>
    <property type="match status" value="1"/>
</dbReference>
<dbReference type="PANTHER" id="PTHR15750:SF2">
    <property type="entry name" value="VASOHIBIN"/>
    <property type="match status" value="1"/>
</dbReference>
<evidence type="ECO:0000256" key="1">
    <source>
        <dbReference type="SAM" id="MobiDB-lite"/>
    </source>
</evidence>
<evidence type="ECO:0000313" key="2">
    <source>
        <dbReference type="EMBL" id="CAH3150467.1"/>
    </source>
</evidence>
<reference evidence="2 3" key="1">
    <citation type="submission" date="2022-05" db="EMBL/GenBank/DDBJ databases">
        <authorList>
            <consortium name="Genoscope - CEA"/>
            <person name="William W."/>
        </authorList>
    </citation>
    <scope>NUCLEOTIDE SEQUENCE [LARGE SCALE GENOMIC DNA]</scope>
</reference>
<dbReference type="EMBL" id="CALNXK010000089">
    <property type="protein sequence ID" value="CAH3150467.1"/>
    <property type="molecule type" value="Genomic_DNA"/>
</dbReference>
<dbReference type="Proteomes" id="UP001159405">
    <property type="component" value="Unassembled WGS sequence"/>
</dbReference>
<proteinExistence type="predicted"/>
<keyword evidence="3" id="KW-1185">Reference proteome</keyword>
<protein>
    <recommendedName>
        <fullName evidence="4">Vasohibin 2</fullName>
    </recommendedName>
</protein>